<evidence type="ECO:0000313" key="3">
    <source>
        <dbReference type="EMBL" id="RUS57239.1"/>
    </source>
</evidence>
<dbReference type="Proteomes" id="UP000288623">
    <property type="component" value="Unassembled WGS sequence"/>
</dbReference>
<name>A0A433RVF6_9BACL</name>
<dbReference type="PROSITE" id="PS50110">
    <property type="entry name" value="RESPONSE_REGULATORY"/>
    <property type="match status" value="1"/>
</dbReference>
<evidence type="ECO:0000313" key="4">
    <source>
        <dbReference type="Proteomes" id="UP000288623"/>
    </source>
</evidence>
<dbReference type="GO" id="GO:0000160">
    <property type="term" value="P:phosphorelay signal transduction system"/>
    <property type="evidence" value="ECO:0007669"/>
    <property type="project" value="InterPro"/>
</dbReference>
<evidence type="ECO:0000256" key="1">
    <source>
        <dbReference type="PROSITE-ProRule" id="PRU00169"/>
    </source>
</evidence>
<accession>A0A433RVF6</accession>
<dbReference type="InterPro" id="IPR011006">
    <property type="entry name" value="CheY-like_superfamily"/>
</dbReference>
<dbReference type="EMBL" id="JTFC01000026">
    <property type="protein sequence ID" value="RUS57239.1"/>
    <property type="molecule type" value="Genomic_DNA"/>
</dbReference>
<dbReference type="Pfam" id="PF00072">
    <property type="entry name" value="Response_reg"/>
    <property type="match status" value="1"/>
</dbReference>
<organism evidence="3 4">
    <name type="scientific">Candidatus Kurthia intestinigallinarum</name>
    <dbReference type="NCBI Taxonomy" id="1562256"/>
    <lineage>
        <taxon>Bacteria</taxon>
        <taxon>Bacillati</taxon>
        <taxon>Bacillota</taxon>
        <taxon>Bacilli</taxon>
        <taxon>Bacillales</taxon>
        <taxon>Caryophanaceae</taxon>
        <taxon>Kurthia</taxon>
    </lineage>
</organism>
<dbReference type="PANTHER" id="PTHR43228:SF1">
    <property type="entry name" value="TWO-COMPONENT RESPONSE REGULATOR ARR22"/>
    <property type="match status" value="1"/>
</dbReference>
<dbReference type="AlphaFoldDB" id="A0A433RVF6"/>
<comment type="caution">
    <text evidence="3">The sequence shown here is derived from an EMBL/GenBank/DDBJ whole genome shotgun (WGS) entry which is preliminary data.</text>
</comment>
<feature type="domain" description="Response regulatory" evidence="2">
    <location>
        <begin position="3"/>
        <end position="118"/>
    </location>
</feature>
<evidence type="ECO:0000259" key="2">
    <source>
        <dbReference type="PROSITE" id="PS50110"/>
    </source>
</evidence>
<sequence>MTRILIVDDTFFIRETIKRMIDGEDFTVVGEADNGEDAVNLYRELQPDIVTMDITMPLKNGLEATKEICDAFPEAKILMITAVGQQKNVITALENGAKDFMTKPFTQERLVETLKRLVEV</sequence>
<keyword evidence="1" id="KW-0597">Phosphoprotein</keyword>
<dbReference type="Gene3D" id="3.40.50.2300">
    <property type="match status" value="1"/>
</dbReference>
<dbReference type="SMART" id="SM00448">
    <property type="entry name" value="REC"/>
    <property type="match status" value="1"/>
</dbReference>
<feature type="modified residue" description="4-aspartylphosphate" evidence="1">
    <location>
        <position position="53"/>
    </location>
</feature>
<dbReference type="SUPFAM" id="SSF52172">
    <property type="entry name" value="CheY-like"/>
    <property type="match status" value="1"/>
</dbReference>
<gene>
    <name evidence="3" type="ORF">QI30_06565</name>
</gene>
<proteinExistence type="predicted"/>
<protein>
    <submittedName>
        <fullName evidence="3">Chemotaxis protein CheY</fullName>
    </submittedName>
</protein>
<keyword evidence="4" id="KW-1185">Reference proteome</keyword>
<dbReference type="OrthoDB" id="9790669at2"/>
<dbReference type="InterPro" id="IPR001789">
    <property type="entry name" value="Sig_transdc_resp-reg_receiver"/>
</dbReference>
<dbReference type="InterPro" id="IPR052048">
    <property type="entry name" value="ST_Response_Regulator"/>
</dbReference>
<reference evidence="3 4" key="1">
    <citation type="submission" date="2014-11" db="EMBL/GenBank/DDBJ databases">
        <title>Genome sequence and analysis of novel Kurthia sp.</title>
        <authorList>
            <person name="Lawson J.N."/>
            <person name="Gonzalez J.E."/>
            <person name="Rinauldi L."/>
            <person name="Xuan Z."/>
            <person name="Firman A."/>
            <person name="Shaddox L."/>
            <person name="Trudeau A."/>
            <person name="Shah S."/>
            <person name="Reiman D."/>
        </authorList>
    </citation>
    <scope>NUCLEOTIDE SEQUENCE [LARGE SCALE GENOMIC DNA]</scope>
    <source>
        <strain evidence="3 4">3B1D</strain>
    </source>
</reference>
<dbReference type="PANTHER" id="PTHR43228">
    <property type="entry name" value="TWO-COMPONENT RESPONSE REGULATOR"/>
    <property type="match status" value="1"/>
</dbReference>